<dbReference type="InterPro" id="IPR023198">
    <property type="entry name" value="PGP-like_dom2"/>
</dbReference>
<sequence>MALVMFDYDGVIVDSLAQFTNNFIRACRENGFLGLKSQEDALALFDGNVYETLARFGVDAVTINKILVRYEELAKGYLDKIRLFPGMGQALERIAEQNTIYIITSNISSVPVKVLGKHGISCFKEVLGAEKEKSKIKKIQSTIKKHPELPAFYVGDTRGDIIEGREGGASTVGVTWGWHGAQKLKEVFPDYLVETPEELAELLSEKSKQSEE</sequence>
<keyword evidence="2" id="KW-1185">Reference proteome</keyword>
<proteinExistence type="predicted"/>
<protein>
    <submittedName>
        <fullName evidence="1">Haloacid dehalogenase domain protein hydrolase</fullName>
    </submittedName>
</protein>
<dbReference type="InterPro" id="IPR050155">
    <property type="entry name" value="HAD-like_hydrolase_sf"/>
</dbReference>
<dbReference type="STRING" id="635013.TherJR_0060"/>
<evidence type="ECO:0000313" key="1">
    <source>
        <dbReference type="EMBL" id="ADG80956.1"/>
    </source>
</evidence>
<reference evidence="1 2" key="1">
    <citation type="submission" date="2010-05" db="EMBL/GenBank/DDBJ databases">
        <title>Complete sequence of Thermincola sp. JR.</title>
        <authorList>
            <consortium name="US DOE Joint Genome Institute"/>
            <person name="Lucas S."/>
            <person name="Copeland A."/>
            <person name="Lapidus A."/>
            <person name="Cheng J.-F."/>
            <person name="Bruce D."/>
            <person name="Goodwin L."/>
            <person name="Pitluck S."/>
            <person name="Chertkov O."/>
            <person name="Detter J.C."/>
            <person name="Han C."/>
            <person name="Tapia R."/>
            <person name="Land M."/>
            <person name="Hauser L."/>
            <person name="Kyrpides N."/>
            <person name="Mikhailova N."/>
            <person name="Hazen T.C."/>
            <person name="Woyke T."/>
        </authorList>
    </citation>
    <scope>NUCLEOTIDE SEQUENCE [LARGE SCALE GENOMIC DNA]</scope>
    <source>
        <strain evidence="1 2">JR</strain>
    </source>
</reference>
<dbReference type="Proteomes" id="UP000002377">
    <property type="component" value="Chromosome"/>
</dbReference>
<dbReference type="PANTHER" id="PTHR43434:SF1">
    <property type="entry name" value="PHOSPHOGLYCOLATE PHOSPHATASE"/>
    <property type="match status" value="1"/>
</dbReference>
<accession>D5X8V6</accession>
<dbReference type="InterPro" id="IPR041492">
    <property type="entry name" value="HAD_2"/>
</dbReference>
<dbReference type="GO" id="GO:0005829">
    <property type="term" value="C:cytosol"/>
    <property type="evidence" value="ECO:0007669"/>
    <property type="project" value="TreeGrafter"/>
</dbReference>
<evidence type="ECO:0000313" key="2">
    <source>
        <dbReference type="Proteomes" id="UP000002377"/>
    </source>
</evidence>
<dbReference type="Pfam" id="PF13419">
    <property type="entry name" value="HAD_2"/>
    <property type="match status" value="1"/>
</dbReference>
<dbReference type="AlphaFoldDB" id="D5X8V6"/>
<dbReference type="RefSeq" id="WP_013118985.1">
    <property type="nucleotide sequence ID" value="NC_014152.1"/>
</dbReference>
<dbReference type="SUPFAM" id="SSF56784">
    <property type="entry name" value="HAD-like"/>
    <property type="match status" value="1"/>
</dbReference>
<dbReference type="EMBL" id="CP002028">
    <property type="protein sequence ID" value="ADG80956.1"/>
    <property type="molecule type" value="Genomic_DNA"/>
</dbReference>
<dbReference type="GO" id="GO:0006281">
    <property type="term" value="P:DNA repair"/>
    <property type="evidence" value="ECO:0007669"/>
    <property type="project" value="TreeGrafter"/>
</dbReference>
<gene>
    <name evidence="1" type="ordered locus">TherJR_0060</name>
</gene>
<keyword evidence="1" id="KW-0378">Hydrolase</keyword>
<dbReference type="OrthoDB" id="9807630at2"/>
<name>D5X8V6_THEPJ</name>
<dbReference type="InterPro" id="IPR023214">
    <property type="entry name" value="HAD_sf"/>
</dbReference>
<dbReference type="eggNOG" id="COG0546">
    <property type="taxonomic scope" value="Bacteria"/>
</dbReference>
<dbReference type="GO" id="GO:0008967">
    <property type="term" value="F:phosphoglycolate phosphatase activity"/>
    <property type="evidence" value="ECO:0007669"/>
    <property type="project" value="TreeGrafter"/>
</dbReference>
<dbReference type="PANTHER" id="PTHR43434">
    <property type="entry name" value="PHOSPHOGLYCOLATE PHOSPHATASE"/>
    <property type="match status" value="1"/>
</dbReference>
<organism evidence="1 2">
    <name type="scientific">Thermincola potens (strain JR)</name>
    <dbReference type="NCBI Taxonomy" id="635013"/>
    <lineage>
        <taxon>Bacteria</taxon>
        <taxon>Bacillati</taxon>
        <taxon>Bacillota</taxon>
        <taxon>Clostridia</taxon>
        <taxon>Eubacteriales</taxon>
        <taxon>Thermincolaceae</taxon>
        <taxon>Thermincola</taxon>
    </lineage>
</organism>
<dbReference type="InterPro" id="IPR036412">
    <property type="entry name" value="HAD-like_sf"/>
</dbReference>
<dbReference type="SFLD" id="SFLDG01129">
    <property type="entry name" value="C1.5:_HAD__Beta-PGM__Phosphata"/>
    <property type="match status" value="1"/>
</dbReference>
<dbReference type="HOGENOM" id="CLU_045011_19_3_9"/>
<dbReference type="SFLD" id="SFLDS00003">
    <property type="entry name" value="Haloacid_Dehalogenase"/>
    <property type="match status" value="1"/>
</dbReference>
<dbReference type="Gene3D" id="1.10.150.240">
    <property type="entry name" value="Putative phosphatase, domain 2"/>
    <property type="match status" value="1"/>
</dbReference>
<dbReference type="Gene3D" id="3.40.50.1000">
    <property type="entry name" value="HAD superfamily/HAD-like"/>
    <property type="match status" value="1"/>
</dbReference>
<dbReference type="KEGG" id="tjr:TherJR_0060"/>